<dbReference type="CDD" id="cd16917">
    <property type="entry name" value="HATPase_UhpB-NarQ-NarX-like"/>
    <property type="match status" value="1"/>
</dbReference>
<dbReference type="InterPro" id="IPR050482">
    <property type="entry name" value="Sensor_HK_TwoCompSys"/>
</dbReference>
<dbReference type="Pfam" id="PF02518">
    <property type="entry name" value="HATPase_c"/>
    <property type="match status" value="1"/>
</dbReference>
<evidence type="ECO:0000256" key="3">
    <source>
        <dbReference type="ARBA" id="ARBA00023012"/>
    </source>
</evidence>
<accession>A0ABW8LUQ0</accession>
<dbReference type="InterPro" id="IPR029016">
    <property type="entry name" value="GAF-like_dom_sf"/>
</dbReference>
<keyword evidence="1" id="KW-0808">Transferase</keyword>
<dbReference type="Proteomes" id="UP001620295">
    <property type="component" value="Unassembled WGS sequence"/>
</dbReference>
<gene>
    <name evidence="7" type="ORF">ACI2L5_32560</name>
</gene>
<dbReference type="Gene3D" id="1.20.5.1930">
    <property type="match status" value="1"/>
</dbReference>
<dbReference type="InterPro" id="IPR036890">
    <property type="entry name" value="HATPase_C_sf"/>
</dbReference>
<dbReference type="SUPFAM" id="SSF55874">
    <property type="entry name" value="ATPase domain of HSP90 chaperone/DNA topoisomerase II/histidine kinase"/>
    <property type="match status" value="1"/>
</dbReference>
<evidence type="ECO:0000259" key="5">
    <source>
        <dbReference type="SMART" id="SM00065"/>
    </source>
</evidence>
<feature type="domain" description="Histidine kinase/HSP90-like ATPase" evidence="6">
    <location>
        <begin position="457"/>
        <end position="550"/>
    </location>
</feature>
<evidence type="ECO:0000313" key="8">
    <source>
        <dbReference type="Proteomes" id="UP001620295"/>
    </source>
</evidence>
<reference evidence="7 8" key="1">
    <citation type="submission" date="2024-11" db="EMBL/GenBank/DDBJ databases">
        <title>The Natural Products Discovery Center: Release of the First 8490 Sequenced Strains for Exploring Actinobacteria Biosynthetic Diversity.</title>
        <authorList>
            <person name="Kalkreuter E."/>
            <person name="Kautsar S.A."/>
            <person name="Yang D."/>
            <person name="Bader C.D."/>
            <person name="Teijaro C.N."/>
            <person name="Fluegel L."/>
            <person name="Davis C.M."/>
            <person name="Simpson J.R."/>
            <person name="Lauterbach L."/>
            <person name="Steele A.D."/>
            <person name="Gui C."/>
            <person name="Meng S."/>
            <person name="Li G."/>
            <person name="Viehrig K."/>
            <person name="Ye F."/>
            <person name="Su P."/>
            <person name="Kiefer A.F."/>
            <person name="Nichols A."/>
            <person name="Cepeda A.J."/>
            <person name="Yan W."/>
            <person name="Fan B."/>
            <person name="Jiang Y."/>
            <person name="Adhikari A."/>
            <person name="Zheng C.-J."/>
            <person name="Schuster L."/>
            <person name="Cowan T.M."/>
            <person name="Smanski M.J."/>
            <person name="Chevrette M.G."/>
            <person name="De Carvalho L.P.S."/>
            <person name="Shen B."/>
        </authorList>
    </citation>
    <scope>NUCLEOTIDE SEQUENCE [LARGE SCALE GENOMIC DNA]</scope>
    <source>
        <strain evidence="7 8">NPDC020863</strain>
    </source>
</reference>
<evidence type="ECO:0000313" key="7">
    <source>
        <dbReference type="EMBL" id="MFK4269630.1"/>
    </source>
</evidence>
<dbReference type="SMART" id="SM00387">
    <property type="entry name" value="HATPase_c"/>
    <property type="match status" value="1"/>
</dbReference>
<dbReference type="SUPFAM" id="SSF55781">
    <property type="entry name" value="GAF domain-like"/>
    <property type="match status" value="2"/>
</dbReference>
<dbReference type="InterPro" id="IPR003018">
    <property type="entry name" value="GAF"/>
</dbReference>
<proteinExistence type="predicted"/>
<dbReference type="SMART" id="SM00065">
    <property type="entry name" value="GAF"/>
    <property type="match status" value="1"/>
</dbReference>
<dbReference type="Pfam" id="PF01590">
    <property type="entry name" value="GAF"/>
    <property type="match status" value="1"/>
</dbReference>
<dbReference type="Gene3D" id="3.30.450.40">
    <property type="match status" value="2"/>
</dbReference>
<dbReference type="Pfam" id="PF07730">
    <property type="entry name" value="HisKA_3"/>
    <property type="match status" value="1"/>
</dbReference>
<keyword evidence="2" id="KW-0418">Kinase</keyword>
<dbReference type="EMBL" id="JBJDQH010000011">
    <property type="protein sequence ID" value="MFK4269630.1"/>
    <property type="molecule type" value="Genomic_DNA"/>
</dbReference>
<sequence>MIAVRRRARARRRALADIQRRVLDAAPGEDLLRLVVRRAREAVGADAARVLVAEPAEGRALYGEGLALSAEGPTGLAAGCASGMADAPGMAEAPGTADAPGIADAPGTADASACGEALTVWATDGTQAPAPSGPSEAARRQALRTAGLTAVLDTPLTVGGRTVGVLEVADRRRRRFTSGDRRALKRFAGPAALAAAQLRAREQLRRLAAIGAASDSVRRTLDRLTAAAVAHTGAAECAVRLLEPDGEAPGGAPQEVREAIASAAPAIRTIHDDRTGAAWPLLCEGRVTGVLHCRYPPGRRPDSFDLTLLDGIAGHAARAVEGERWRAAARDKGALDERRRLSRELHDSVSQALYGITLGACTARELLNRNAAGGDTDGDTARDTAGMSELAEPIDYIRQLADAAIADTRVLLGRLRPETLETEGLVAALTRHVAALRDRYGIAAEATLGAEPETTPEAKHALYRIAQESLHNVAKHSGARHVCLHLLSGPGTVTLTVADDGVGFDSRRSFPGHLGLLSMRERAREVGGTLNVDSRPGQGSRIRATVPAEP</sequence>
<name>A0ABW8LUQ0_9ACTN</name>
<organism evidence="7 8">
    <name type="scientific">Streptomyces milbemycinicus</name>
    <dbReference type="NCBI Taxonomy" id="476552"/>
    <lineage>
        <taxon>Bacteria</taxon>
        <taxon>Bacillati</taxon>
        <taxon>Actinomycetota</taxon>
        <taxon>Actinomycetes</taxon>
        <taxon>Kitasatosporales</taxon>
        <taxon>Streptomycetaceae</taxon>
        <taxon>Streptomyces</taxon>
    </lineage>
</organism>
<evidence type="ECO:0000256" key="4">
    <source>
        <dbReference type="SAM" id="MobiDB-lite"/>
    </source>
</evidence>
<feature type="region of interest" description="Disordered" evidence="4">
    <location>
        <begin position="530"/>
        <end position="550"/>
    </location>
</feature>
<dbReference type="InterPro" id="IPR011712">
    <property type="entry name" value="Sig_transdc_His_kin_sub3_dim/P"/>
</dbReference>
<dbReference type="RefSeq" id="WP_404747767.1">
    <property type="nucleotide sequence ID" value="NZ_JBJDQH010000011.1"/>
</dbReference>
<keyword evidence="3" id="KW-0902">Two-component regulatory system</keyword>
<evidence type="ECO:0000259" key="6">
    <source>
        <dbReference type="SMART" id="SM00387"/>
    </source>
</evidence>
<dbReference type="PANTHER" id="PTHR24421">
    <property type="entry name" value="NITRATE/NITRITE SENSOR PROTEIN NARX-RELATED"/>
    <property type="match status" value="1"/>
</dbReference>
<evidence type="ECO:0000256" key="2">
    <source>
        <dbReference type="ARBA" id="ARBA00022777"/>
    </source>
</evidence>
<protein>
    <submittedName>
        <fullName evidence="7">GAF domain-containing protein</fullName>
    </submittedName>
</protein>
<dbReference type="InterPro" id="IPR003594">
    <property type="entry name" value="HATPase_dom"/>
</dbReference>
<feature type="domain" description="GAF" evidence="5">
    <location>
        <begin position="27"/>
        <end position="205"/>
    </location>
</feature>
<dbReference type="PANTHER" id="PTHR24421:SF61">
    <property type="entry name" value="OXYGEN SENSOR HISTIDINE KINASE NREB"/>
    <property type="match status" value="1"/>
</dbReference>
<keyword evidence="8" id="KW-1185">Reference proteome</keyword>
<dbReference type="Gene3D" id="3.30.565.10">
    <property type="entry name" value="Histidine kinase-like ATPase, C-terminal domain"/>
    <property type="match status" value="1"/>
</dbReference>
<evidence type="ECO:0000256" key="1">
    <source>
        <dbReference type="ARBA" id="ARBA00022679"/>
    </source>
</evidence>
<comment type="caution">
    <text evidence="7">The sequence shown here is derived from an EMBL/GenBank/DDBJ whole genome shotgun (WGS) entry which is preliminary data.</text>
</comment>